<dbReference type="EMBL" id="GBXM01024934">
    <property type="protein sequence ID" value="JAH83643.1"/>
    <property type="molecule type" value="Transcribed_RNA"/>
</dbReference>
<reference evidence="1" key="1">
    <citation type="submission" date="2014-11" db="EMBL/GenBank/DDBJ databases">
        <authorList>
            <person name="Amaro Gonzalez C."/>
        </authorList>
    </citation>
    <scope>NUCLEOTIDE SEQUENCE</scope>
</reference>
<evidence type="ECO:0000313" key="1">
    <source>
        <dbReference type="EMBL" id="JAH83643.1"/>
    </source>
</evidence>
<organism evidence="1">
    <name type="scientific">Anguilla anguilla</name>
    <name type="common">European freshwater eel</name>
    <name type="synonym">Muraena anguilla</name>
    <dbReference type="NCBI Taxonomy" id="7936"/>
    <lineage>
        <taxon>Eukaryota</taxon>
        <taxon>Metazoa</taxon>
        <taxon>Chordata</taxon>
        <taxon>Craniata</taxon>
        <taxon>Vertebrata</taxon>
        <taxon>Euteleostomi</taxon>
        <taxon>Actinopterygii</taxon>
        <taxon>Neopterygii</taxon>
        <taxon>Teleostei</taxon>
        <taxon>Anguilliformes</taxon>
        <taxon>Anguillidae</taxon>
        <taxon>Anguilla</taxon>
    </lineage>
</organism>
<protein>
    <submittedName>
        <fullName evidence="1">Uncharacterized protein</fullName>
    </submittedName>
</protein>
<accession>A0A0E9W2E3</accession>
<reference evidence="1" key="2">
    <citation type="journal article" date="2015" name="Fish Shellfish Immunol.">
        <title>Early steps in the European eel (Anguilla anguilla)-Vibrio vulnificus interaction in the gills: Role of the RtxA13 toxin.</title>
        <authorList>
            <person name="Callol A."/>
            <person name="Pajuelo D."/>
            <person name="Ebbesson L."/>
            <person name="Teles M."/>
            <person name="MacKenzie S."/>
            <person name="Amaro C."/>
        </authorList>
    </citation>
    <scope>NUCLEOTIDE SEQUENCE</scope>
</reference>
<name>A0A0E9W2E3_ANGAN</name>
<dbReference type="AlphaFoldDB" id="A0A0E9W2E3"/>
<sequence>MLLNIHNYTQHPPFKVRLGLAIVLKEHMKMDTVMVPLSKVLHLHCFSIYPAV</sequence>
<proteinExistence type="predicted"/>